<keyword evidence="1 5" id="KW-0808">Transferase</keyword>
<dbReference type="Pfam" id="PF00583">
    <property type="entry name" value="Acetyltransf_1"/>
    <property type="match status" value="1"/>
</dbReference>
<sequence>MITIRQARAGDEIGMQECNLTNLPENYQMKYYLYHFATWPALSYVAENEEGRVVGYVLAKMNDDNDAKPPLDGHITSLSVLRSYRRLGLAERLMNQAQRAMVELYGSKKVSLHVRVSNKAAFSLYKNTLKFDVDRTEEKYYADGEDAYEMKKVLDGLYATEMDSLDF</sequence>
<dbReference type="InterPro" id="IPR000182">
    <property type="entry name" value="GNAT_dom"/>
</dbReference>
<dbReference type="Gene3D" id="3.40.630.30">
    <property type="match status" value="1"/>
</dbReference>
<dbReference type="OrthoDB" id="25586at2759"/>
<dbReference type="InterPro" id="IPR045047">
    <property type="entry name" value="Ard1-like"/>
</dbReference>
<proteinExistence type="inferred from homology"/>
<comment type="similarity">
    <text evidence="3">Belongs to the acetyltransferase family. ARD1 subfamily.</text>
</comment>
<evidence type="ECO:0000256" key="2">
    <source>
        <dbReference type="ARBA" id="ARBA00023315"/>
    </source>
</evidence>
<gene>
    <name evidence="5" type="primary">ARD1</name>
    <name evidence="5" type="ORF">LPJ53_005392</name>
</gene>
<evidence type="ECO:0000256" key="1">
    <source>
        <dbReference type="ARBA" id="ARBA00022679"/>
    </source>
</evidence>
<feature type="domain" description="N-acetyltransferase" evidence="4">
    <location>
        <begin position="2"/>
        <end position="155"/>
    </location>
</feature>
<evidence type="ECO:0000256" key="3">
    <source>
        <dbReference type="ARBA" id="ARBA00025786"/>
    </source>
</evidence>
<evidence type="ECO:0000313" key="6">
    <source>
        <dbReference type="Proteomes" id="UP001149813"/>
    </source>
</evidence>
<name>A0A9W8CQK8_9FUNG</name>
<comment type="caution">
    <text evidence="5">The sequence shown here is derived from an EMBL/GenBank/DDBJ whole genome shotgun (WGS) entry which is preliminary data.</text>
</comment>
<dbReference type="EC" id="2.3.1.255" evidence="5"/>
<dbReference type="EMBL" id="JANBOJ010000321">
    <property type="protein sequence ID" value="KAJ1719922.1"/>
    <property type="molecule type" value="Genomic_DNA"/>
</dbReference>
<dbReference type="FunFam" id="3.40.630.30:FF:000037">
    <property type="entry name" value="N-alpha-acetyltransferase daf-31-like"/>
    <property type="match status" value="1"/>
</dbReference>
<dbReference type="Proteomes" id="UP001149813">
    <property type="component" value="Unassembled WGS sequence"/>
</dbReference>
<protein>
    <submittedName>
        <fullName evidence="5">N-terminal acetyltransferase A complex catalytic subunit ard1</fullName>
        <ecNumber evidence="5">2.3.1.255</ecNumber>
    </submittedName>
</protein>
<dbReference type="PROSITE" id="PS51186">
    <property type="entry name" value="GNAT"/>
    <property type="match status" value="1"/>
</dbReference>
<keyword evidence="2 5" id="KW-0012">Acyltransferase</keyword>
<dbReference type="InterPro" id="IPR016181">
    <property type="entry name" value="Acyl_CoA_acyltransferase"/>
</dbReference>
<dbReference type="CDD" id="cd04301">
    <property type="entry name" value="NAT_SF"/>
    <property type="match status" value="1"/>
</dbReference>
<dbReference type="GO" id="GO:1990190">
    <property type="term" value="F:protein-N-terminal-glutamate acetyltransferase activity"/>
    <property type="evidence" value="ECO:0007669"/>
    <property type="project" value="TreeGrafter"/>
</dbReference>
<accession>A0A9W8CQK8</accession>
<dbReference type="PANTHER" id="PTHR23091:SF4">
    <property type="entry name" value="N-TERMINAL AMINO-ACID N(ALPHA)-ACETYLTRANSFERASE NATA"/>
    <property type="match status" value="1"/>
</dbReference>
<evidence type="ECO:0000259" key="4">
    <source>
        <dbReference type="PROSITE" id="PS51186"/>
    </source>
</evidence>
<evidence type="ECO:0000313" key="5">
    <source>
        <dbReference type="EMBL" id="KAJ1719922.1"/>
    </source>
</evidence>
<organism evidence="5 6">
    <name type="scientific">Coemansia erecta</name>
    <dbReference type="NCBI Taxonomy" id="147472"/>
    <lineage>
        <taxon>Eukaryota</taxon>
        <taxon>Fungi</taxon>
        <taxon>Fungi incertae sedis</taxon>
        <taxon>Zoopagomycota</taxon>
        <taxon>Kickxellomycotina</taxon>
        <taxon>Kickxellomycetes</taxon>
        <taxon>Kickxellales</taxon>
        <taxon>Kickxellaceae</taxon>
        <taxon>Coemansia</taxon>
    </lineage>
</organism>
<dbReference type="PANTHER" id="PTHR23091">
    <property type="entry name" value="N-TERMINAL ACETYLTRANSFERASE"/>
    <property type="match status" value="1"/>
</dbReference>
<dbReference type="GO" id="GO:0031415">
    <property type="term" value="C:NatA complex"/>
    <property type="evidence" value="ECO:0007669"/>
    <property type="project" value="InterPro"/>
</dbReference>
<dbReference type="AlphaFoldDB" id="A0A9W8CQK8"/>
<keyword evidence="6" id="KW-1185">Reference proteome</keyword>
<dbReference type="SUPFAM" id="SSF55729">
    <property type="entry name" value="Acyl-CoA N-acyltransferases (Nat)"/>
    <property type="match status" value="1"/>
</dbReference>
<reference evidence="5" key="1">
    <citation type="submission" date="2022-07" db="EMBL/GenBank/DDBJ databases">
        <title>Phylogenomic reconstructions and comparative analyses of Kickxellomycotina fungi.</title>
        <authorList>
            <person name="Reynolds N.K."/>
            <person name="Stajich J.E."/>
            <person name="Barry K."/>
            <person name="Grigoriev I.V."/>
            <person name="Crous P."/>
            <person name="Smith M.E."/>
        </authorList>
    </citation>
    <scope>NUCLEOTIDE SEQUENCE</scope>
    <source>
        <strain evidence="5">NBRC 32514</strain>
    </source>
</reference>
<dbReference type="GO" id="GO:1990189">
    <property type="term" value="F:protein N-terminal-serine acetyltransferase activity"/>
    <property type="evidence" value="ECO:0007669"/>
    <property type="project" value="TreeGrafter"/>
</dbReference>